<evidence type="ECO:0000256" key="1">
    <source>
        <dbReference type="ARBA" id="ARBA00004651"/>
    </source>
</evidence>
<evidence type="ECO:0000256" key="2">
    <source>
        <dbReference type="ARBA" id="ARBA00022448"/>
    </source>
</evidence>
<dbReference type="PANTHER" id="PTHR23513:SF11">
    <property type="entry name" value="STAPHYLOFERRIN A TRANSPORTER"/>
    <property type="match status" value="1"/>
</dbReference>
<keyword evidence="4 7" id="KW-0812">Transmembrane</keyword>
<dbReference type="CDD" id="cd06173">
    <property type="entry name" value="MFS_MefA_like"/>
    <property type="match status" value="1"/>
</dbReference>
<evidence type="ECO:0000259" key="8">
    <source>
        <dbReference type="PROSITE" id="PS50850"/>
    </source>
</evidence>
<feature type="transmembrane region" description="Helical" evidence="7">
    <location>
        <begin position="372"/>
        <end position="394"/>
    </location>
</feature>
<feature type="domain" description="Major facilitator superfamily (MFS) profile" evidence="8">
    <location>
        <begin position="1"/>
        <end position="194"/>
    </location>
</feature>
<feature type="transmembrane region" description="Helical" evidence="7">
    <location>
        <begin position="286"/>
        <end position="304"/>
    </location>
</feature>
<gene>
    <name evidence="9" type="ORF">UXQ13_01170</name>
</gene>
<feature type="transmembrane region" description="Helical" evidence="7">
    <location>
        <begin position="252"/>
        <end position="274"/>
    </location>
</feature>
<feature type="transmembrane region" description="Helical" evidence="7">
    <location>
        <begin position="42"/>
        <end position="64"/>
    </location>
</feature>
<evidence type="ECO:0000256" key="3">
    <source>
        <dbReference type="ARBA" id="ARBA00022475"/>
    </source>
</evidence>
<evidence type="ECO:0000256" key="4">
    <source>
        <dbReference type="ARBA" id="ARBA00022692"/>
    </source>
</evidence>
<keyword evidence="5 7" id="KW-1133">Transmembrane helix</keyword>
<dbReference type="SUPFAM" id="SSF103473">
    <property type="entry name" value="MFS general substrate transporter"/>
    <property type="match status" value="1"/>
</dbReference>
<accession>A0ABU8E2K1</accession>
<evidence type="ECO:0000256" key="6">
    <source>
        <dbReference type="ARBA" id="ARBA00023136"/>
    </source>
</evidence>
<comment type="caution">
    <text evidence="9">The sequence shown here is derived from an EMBL/GenBank/DDBJ whole genome shotgun (WGS) entry which is preliminary data.</text>
</comment>
<keyword evidence="2" id="KW-0813">Transport</keyword>
<dbReference type="Gene3D" id="1.20.1250.20">
    <property type="entry name" value="MFS general substrate transporter like domains"/>
    <property type="match status" value="1"/>
</dbReference>
<dbReference type="InterPro" id="IPR020846">
    <property type="entry name" value="MFS_dom"/>
</dbReference>
<dbReference type="InterPro" id="IPR036259">
    <property type="entry name" value="MFS_trans_sf"/>
</dbReference>
<evidence type="ECO:0000313" key="9">
    <source>
        <dbReference type="EMBL" id="MEI4277064.1"/>
    </source>
</evidence>
<name>A0ABU8E2K1_9ACTN</name>
<feature type="transmembrane region" description="Helical" evidence="7">
    <location>
        <begin position="170"/>
        <end position="190"/>
    </location>
</feature>
<proteinExistence type="predicted"/>
<dbReference type="PROSITE" id="PS50850">
    <property type="entry name" value="MFS"/>
    <property type="match status" value="1"/>
</dbReference>
<feature type="transmembrane region" description="Helical" evidence="7">
    <location>
        <begin position="344"/>
        <end position="366"/>
    </location>
</feature>
<keyword evidence="10" id="KW-1185">Reference proteome</keyword>
<dbReference type="InterPro" id="IPR010290">
    <property type="entry name" value="TM_effector"/>
</dbReference>
<reference evidence="9 10" key="1">
    <citation type="submission" date="2024-03" db="EMBL/GenBank/DDBJ databases">
        <title>Draft genome sequence of Klenkia terrae.</title>
        <authorList>
            <person name="Duangmal K."/>
            <person name="Chantavorakit T."/>
        </authorList>
    </citation>
    <scope>NUCLEOTIDE SEQUENCE [LARGE SCALE GENOMIC DNA]</scope>
    <source>
        <strain evidence="9 10">JCM 17786</strain>
    </source>
</reference>
<sequence length="448" mass="46236">MFRALAVHNFRLYVGANLVSMTGTWMQRIGQDWLVLQLSGGSGTALGVVTALQFAPTLALSFYGGLLADRYDKRRMLMVTQAVLGVLALALAVLVATGGIALWQVFALALALGVVSSLDTPARQSFVSEMVGPALLGNAVSLNSTVFNGARLVGPAVAGGVIAASGGNTAPAFFVNAASFAATIVALALMRDAELQHSVPVARARGQLRAALSYTRAHPDLQLAMVLAFVVGTFGFNSQITIALMAREVFGLGAGAFGLLSTAFAVGSLSGALVSTRRDARPLQRFLLLAAIAFGALTVVSGLMPTQWSYALLLVPCGAAGLVFSVACNSFVQLGVEPQMRGRILALYFMCFMGGTPVGAPLIGWMSQHLGARWGLVSSGLVVVVVAAAVGAVLSRGRHVRVEAHVAPPSVRLHVDPLPVAAVAPARVAPAVEEADAEAPGASTAARR</sequence>
<dbReference type="Pfam" id="PF05977">
    <property type="entry name" value="MFS_3"/>
    <property type="match status" value="1"/>
</dbReference>
<dbReference type="Proteomes" id="UP001373496">
    <property type="component" value="Unassembled WGS sequence"/>
</dbReference>
<evidence type="ECO:0000256" key="7">
    <source>
        <dbReference type="SAM" id="Phobius"/>
    </source>
</evidence>
<keyword evidence="3" id="KW-1003">Cell membrane</keyword>
<feature type="transmembrane region" description="Helical" evidence="7">
    <location>
        <begin position="310"/>
        <end position="332"/>
    </location>
</feature>
<dbReference type="PANTHER" id="PTHR23513">
    <property type="entry name" value="INTEGRAL MEMBRANE EFFLUX PROTEIN-RELATED"/>
    <property type="match status" value="1"/>
</dbReference>
<protein>
    <submittedName>
        <fullName evidence="9">MFS transporter</fullName>
    </submittedName>
</protein>
<feature type="transmembrane region" description="Helical" evidence="7">
    <location>
        <begin position="223"/>
        <end position="246"/>
    </location>
</feature>
<evidence type="ECO:0000256" key="5">
    <source>
        <dbReference type="ARBA" id="ARBA00022989"/>
    </source>
</evidence>
<organism evidence="9 10">
    <name type="scientific">Klenkia terrae</name>
    <dbReference type="NCBI Taxonomy" id="1052259"/>
    <lineage>
        <taxon>Bacteria</taxon>
        <taxon>Bacillati</taxon>
        <taxon>Actinomycetota</taxon>
        <taxon>Actinomycetes</taxon>
        <taxon>Geodermatophilales</taxon>
        <taxon>Geodermatophilaceae</taxon>
        <taxon>Klenkia</taxon>
    </lineage>
</organism>
<dbReference type="RefSeq" id="WP_336391648.1">
    <property type="nucleotide sequence ID" value="NZ_JBAPLV010000001.1"/>
</dbReference>
<feature type="transmembrane region" description="Helical" evidence="7">
    <location>
        <begin position="12"/>
        <end position="30"/>
    </location>
</feature>
<evidence type="ECO:0000313" key="10">
    <source>
        <dbReference type="Proteomes" id="UP001373496"/>
    </source>
</evidence>
<comment type="subcellular location">
    <subcellularLocation>
        <location evidence="1">Cell membrane</location>
        <topology evidence="1">Multi-pass membrane protein</topology>
    </subcellularLocation>
</comment>
<keyword evidence="6 7" id="KW-0472">Membrane</keyword>
<dbReference type="EMBL" id="JBAPLV010000001">
    <property type="protein sequence ID" value="MEI4277064.1"/>
    <property type="molecule type" value="Genomic_DNA"/>
</dbReference>